<proteinExistence type="inferred from homology"/>
<dbReference type="CDD" id="cd02869">
    <property type="entry name" value="PseudoU_synth_RluA_like"/>
    <property type="match status" value="1"/>
</dbReference>
<dbReference type="InterPro" id="IPR006145">
    <property type="entry name" value="PsdUridine_synth_RsuA/RluA"/>
</dbReference>
<dbReference type="EMBL" id="JBHTLT010000030">
    <property type="protein sequence ID" value="MFD1204760.1"/>
    <property type="molecule type" value="Genomic_DNA"/>
</dbReference>
<dbReference type="NCBIfam" id="TIGR00005">
    <property type="entry name" value="rluA_subfam"/>
    <property type="match status" value="1"/>
</dbReference>
<dbReference type="RefSeq" id="WP_381480121.1">
    <property type="nucleotide sequence ID" value="NZ_JBHTLT010000030.1"/>
</dbReference>
<evidence type="ECO:0000256" key="1">
    <source>
        <dbReference type="ARBA" id="ARBA00000073"/>
    </source>
</evidence>
<feature type="region of interest" description="Disordered" evidence="4">
    <location>
        <begin position="181"/>
        <end position="200"/>
    </location>
</feature>
<evidence type="ECO:0000256" key="3">
    <source>
        <dbReference type="RuleBase" id="RU362028"/>
    </source>
</evidence>
<dbReference type="InterPro" id="IPR050188">
    <property type="entry name" value="RluA_PseudoU_synthase"/>
</dbReference>
<comment type="catalytic activity">
    <reaction evidence="1 3">
        <text>a uridine in RNA = a pseudouridine in RNA</text>
        <dbReference type="Rhea" id="RHEA:48348"/>
        <dbReference type="Rhea" id="RHEA-COMP:12068"/>
        <dbReference type="Rhea" id="RHEA-COMP:12069"/>
        <dbReference type="ChEBI" id="CHEBI:65314"/>
        <dbReference type="ChEBI" id="CHEBI:65315"/>
    </reaction>
</comment>
<dbReference type="EC" id="5.4.99.-" evidence="3"/>
<organism evidence="6 7">
    <name type="scientific">Sporosarcina contaminans</name>
    <dbReference type="NCBI Taxonomy" id="633403"/>
    <lineage>
        <taxon>Bacteria</taxon>
        <taxon>Bacillati</taxon>
        <taxon>Bacillota</taxon>
        <taxon>Bacilli</taxon>
        <taxon>Bacillales</taxon>
        <taxon>Caryophanaceae</taxon>
        <taxon>Sporosarcina</taxon>
    </lineage>
</organism>
<dbReference type="Pfam" id="PF00849">
    <property type="entry name" value="PseudoU_synth_2"/>
    <property type="match status" value="1"/>
</dbReference>
<evidence type="ECO:0000259" key="5">
    <source>
        <dbReference type="Pfam" id="PF00849"/>
    </source>
</evidence>
<comment type="similarity">
    <text evidence="2 3">Belongs to the pseudouridine synthase RluA family.</text>
</comment>
<sequence>MNYFHYVVDEEELTIEKLLRDKWKIGKKTVHQMRMDKAVTDPSGEPVDWRIPLPLNAVLHFHFHAKSDYEQDDVSGVNILFEDEHIIAAVKPAGISVHPNEKDNGGTFMNAMMKFIATNGGEYVEHIHRLDQGTSGIILCAKHPIAKSIMDRKLEQHEVTRIYHAEVEGVMKRTKGVLNYPIGRDRHHSTKRRVSPSGQKATTHFRVMERRSDSTTVEASLVTGRTHQIRVHFSHIGHPVVGDTLYDGSPTEDGQYRLAAKKISFEHPITEKPITIEWIV</sequence>
<dbReference type="SUPFAM" id="SSF55120">
    <property type="entry name" value="Pseudouridine synthase"/>
    <property type="match status" value="1"/>
</dbReference>
<dbReference type="InterPro" id="IPR020103">
    <property type="entry name" value="PsdUridine_synth_cat_dom_sf"/>
</dbReference>
<dbReference type="PANTHER" id="PTHR21600:SF87">
    <property type="entry name" value="RNA PSEUDOURIDYLATE SYNTHASE DOMAIN-CONTAINING PROTEIN 1"/>
    <property type="match status" value="1"/>
</dbReference>
<reference evidence="7" key="1">
    <citation type="journal article" date="2019" name="Int. J. Syst. Evol. Microbiol.">
        <title>The Global Catalogue of Microorganisms (GCM) 10K type strain sequencing project: providing services to taxonomists for standard genome sequencing and annotation.</title>
        <authorList>
            <consortium name="The Broad Institute Genomics Platform"/>
            <consortium name="The Broad Institute Genome Sequencing Center for Infectious Disease"/>
            <person name="Wu L."/>
            <person name="Ma J."/>
        </authorList>
    </citation>
    <scope>NUCLEOTIDE SEQUENCE [LARGE SCALE GENOMIC DNA]</scope>
    <source>
        <strain evidence="7">CCUG 53915</strain>
    </source>
</reference>
<keyword evidence="3 6" id="KW-0413">Isomerase</keyword>
<evidence type="ECO:0000256" key="2">
    <source>
        <dbReference type="ARBA" id="ARBA00010876"/>
    </source>
</evidence>
<evidence type="ECO:0000313" key="7">
    <source>
        <dbReference type="Proteomes" id="UP001597231"/>
    </source>
</evidence>
<comment type="caution">
    <text evidence="6">The sequence shown here is derived from an EMBL/GenBank/DDBJ whole genome shotgun (WGS) entry which is preliminary data.</text>
</comment>
<dbReference type="GO" id="GO:0016853">
    <property type="term" value="F:isomerase activity"/>
    <property type="evidence" value="ECO:0007669"/>
    <property type="project" value="UniProtKB-KW"/>
</dbReference>
<comment type="function">
    <text evidence="3">Responsible for synthesis of pseudouridine from uracil.</text>
</comment>
<name>A0ABW3TWH5_9BACL</name>
<keyword evidence="7" id="KW-1185">Reference proteome</keyword>
<dbReference type="Proteomes" id="UP001597231">
    <property type="component" value="Unassembled WGS sequence"/>
</dbReference>
<feature type="domain" description="Pseudouridine synthase RsuA/RluA-like" evidence="5">
    <location>
        <begin position="85"/>
        <end position="235"/>
    </location>
</feature>
<dbReference type="PANTHER" id="PTHR21600">
    <property type="entry name" value="MITOCHONDRIAL RNA PSEUDOURIDINE SYNTHASE"/>
    <property type="match status" value="1"/>
</dbReference>
<accession>A0ABW3TWH5</accession>
<evidence type="ECO:0000313" key="6">
    <source>
        <dbReference type="EMBL" id="MFD1204760.1"/>
    </source>
</evidence>
<dbReference type="InterPro" id="IPR006225">
    <property type="entry name" value="PsdUridine_synth_RluC/D"/>
</dbReference>
<dbReference type="Gene3D" id="3.30.2350.10">
    <property type="entry name" value="Pseudouridine synthase"/>
    <property type="match status" value="1"/>
</dbReference>
<gene>
    <name evidence="6" type="ORF">ACFQ38_06570</name>
</gene>
<evidence type="ECO:0000256" key="4">
    <source>
        <dbReference type="SAM" id="MobiDB-lite"/>
    </source>
</evidence>
<dbReference type="PROSITE" id="PS01129">
    <property type="entry name" value="PSI_RLU"/>
    <property type="match status" value="1"/>
</dbReference>
<dbReference type="InterPro" id="IPR006224">
    <property type="entry name" value="PsdUridine_synth_RluA-like_CS"/>
</dbReference>
<feature type="compositionally biased region" description="Basic residues" evidence="4">
    <location>
        <begin position="185"/>
        <end position="194"/>
    </location>
</feature>
<protein>
    <recommendedName>
        <fullName evidence="3">Pseudouridine synthase</fullName>
        <ecNumber evidence="3">5.4.99.-</ecNumber>
    </recommendedName>
</protein>